<feature type="compositionally biased region" description="Basic and acidic residues" evidence="1">
    <location>
        <begin position="292"/>
        <end position="315"/>
    </location>
</feature>
<dbReference type="CDD" id="cd00303">
    <property type="entry name" value="retropepsin_like"/>
    <property type="match status" value="1"/>
</dbReference>
<accession>A0A438H073</accession>
<sequence>MRRMHPPRMSAPSCIVPPIEQLVIRPHIVPLLPTFHGMESENSYAHIKEFEEVCNTFQEGGASIDLMRLKLFPFTLKDKAKVLETMCEGDFMIKNPEEAMDFLSYMVEVSRGRDESNAREVGRMNYGKKIGGARNEEDTRSAGSETLVQAMSCSICQSFEHLMTECPTIPAVREMFGAQENVIRQFKPNNNASYGNTYNSNWRNHPNFSWKPRASQYTQPGQAPRQASNLEQAIVNLSKVVGDFVGDQKSINAQLRQEIDSISRLTNLNTVQEKGKFPSQPHQNPKGIHEVEAQEGESSQHEPKSEAEKEKMKEIKGKKKGNSVKKENLESTVNEEPERTINQEDMMKKHTTPPFPQALHDMIKQVLTYAKFLKDLCTIKRGLNVSEKVFLTEQTWEQVNFLPCSVYKQLGLGELKPTSITLSLADRSVKIPRGMIEDVLVQVDKFYYPLDFVVLDTDSITKGTNCVPIILGRPFLATSNAIINYRNGVMQLTFGNIMIELNIFYLCKKQFHPEEEKEEGPEKVCMIDNLVEEHYDQKMLEDLNESLGDLDERLPESSYLLAILPPWKMREEILHLFNGNETQKAVKNEPPKLILKSLPTELKYAYLE</sequence>
<reference evidence="2 3" key="1">
    <citation type="journal article" date="2018" name="PLoS Genet.">
        <title>Population sequencing reveals clonal diversity and ancestral inbreeding in the grapevine cultivar Chardonnay.</title>
        <authorList>
            <person name="Roach M.J."/>
            <person name="Johnson D.L."/>
            <person name="Bohlmann J."/>
            <person name="van Vuuren H.J."/>
            <person name="Jones S.J."/>
            <person name="Pretorius I.S."/>
            <person name="Schmidt S.A."/>
            <person name="Borneman A.R."/>
        </authorList>
    </citation>
    <scope>NUCLEOTIDE SEQUENCE [LARGE SCALE GENOMIC DNA]</scope>
    <source>
        <strain evidence="3">cv. Chardonnay</strain>
        <tissue evidence="2">Leaf</tissue>
    </source>
</reference>
<dbReference type="Gene3D" id="2.40.70.10">
    <property type="entry name" value="Acid Proteases"/>
    <property type="match status" value="1"/>
</dbReference>
<evidence type="ECO:0000256" key="1">
    <source>
        <dbReference type="SAM" id="MobiDB-lite"/>
    </source>
</evidence>
<dbReference type="AlphaFoldDB" id="A0A438H073"/>
<evidence type="ECO:0000313" key="2">
    <source>
        <dbReference type="EMBL" id="RVW77956.1"/>
    </source>
</evidence>
<dbReference type="Proteomes" id="UP000288805">
    <property type="component" value="Unassembled WGS sequence"/>
</dbReference>
<proteinExistence type="predicted"/>
<gene>
    <name evidence="2" type="ORF">CK203_048238</name>
</gene>
<dbReference type="PANTHER" id="PTHR33067:SF32">
    <property type="entry name" value="ASPARTIC PEPTIDASE DDI1-TYPE DOMAIN-CONTAINING PROTEIN"/>
    <property type="match status" value="1"/>
</dbReference>
<evidence type="ECO:0000313" key="3">
    <source>
        <dbReference type="Proteomes" id="UP000288805"/>
    </source>
</evidence>
<name>A0A438H073_VITVI</name>
<feature type="region of interest" description="Disordered" evidence="1">
    <location>
        <begin position="292"/>
        <end position="336"/>
    </location>
</feature>
<dbReference type="PANTHER" id="PTHR33067">
    <property type="entry name" value="RNA-DIRECTED DNA POLYMERASE-RELATED"/>
    <property type="match status" value="1"/>
</dbReference>
<dbReference type="InterPro" id="IPR021109">
    <property type="entry name" value="Peptidase_aspartic_dom_sf"/>
</dbReference>
<dbReference type="EMBL" id="QGNW01000304">
    <property type="protein sequence ID" value="RVW77956.1"/>
    <property type="molecule type" value="Genomic_DNA"/>
</dbReference>
<organism evidence="2 3">
    <name type="scientific">Vitis vinifera</name>
    <name type="common">Grape</name>
    <dbReference type="NCBI Taxonomy" id="29760"/>
    <lineage>
        <taxon>Eukaryota</taxon>
        <taxon>Viridiplantae</taxon>
        <taxon>Streptophyta</taxon>
        <taxon>Embryophyta</taxon>
        <taxon>Tracheophyta</taxon>
        <taxon>Spermatophyta</taxon>
        <taxon>Magnoliopsida</taxon>
        <taxon>eudicotyledons</taxon>
        <taxon>Gunneridae</taxon>
        <taxon>Pentapetalae</taxon>
        <taxon>rosids</taxon>
        <taxon>Vitales</taxon>
        <taxon>Vitaceae</taxon>
        <taxon>Viteae</taxon>
        <taxon>Vitis</taxon>
    </lineage>
</organism>
<comment type="caution">
    <text evidence="2">The sequence shown here is derived from an EMBL/GenBank/DDBJ whole genome shotgun (WGS) entry which is preliminary data.</text>
</comment>
<protein>
    <recommendedName>
        <fullName evidence="4">Retrotransposon gag domain-containing protein</fullName>
    </recommendedName>
</protein>
<evidence type="ECO:0008006" key="4">
    <source>
        <dbReference type="Google" id="ProtNLM"/>
    </source>
</evidence>